<feature type="domain" description="Plastocyanin-like" evidence="10">
    <location>
        <begin position="368"/>
        <end position="504"/>
    </location>
</feature>
<dbReference type="GO" id="GO:0005507">
    <property type="term" value="F:copper ion binding"/>
    <property type="evidence" value="ECO:0007669"/>
    <property type="project" value="InterPro"/>
</dbReference>
<dbReference type="Gene3D" id="2.60.40.420">
    <property type="entry name" value="Cupredoxins - blue copper proteins"/>
    <property type="match status" value="3"/>
</dbReference>
<keyword evidence="6" id="KW-0325">Glycoprotein</keyword>
<dbReference type="InterPro" id="IPR011706">
    <property type="entry name" value="Cu-oxidase_C"/>
</dbReference>
<dbReference type="FunFam" id="2.60.40.420:FF:000045">
    <property type="entry name" value="Laccase 2"/>
    <property type="match status" value="1"/>
</dbReference>
<comment type="caution">
    <text evidence="12">The sequence shown here is derived from an EMBL/GenBank/DDBJ whole genome shotgun (WGS) entry which is preliminary data.</text>
</comment>
<evidence type="ECO:0000256" key="2">
    <source>
        <dbReference type="ARBA" id="ARBA00022723"/>
    </source>
</evidence>
<evidence type="ECO:0000256" key="7">
    <source>
        <dbReference type="SAM" id="MobiDB-lite"/>
    </source>
</evidence>
<dbReference type="Pfam" id="PF07731">
    <property type="entry name" value="Cu-oxidase_2"/>
    <property type="match status" value="1"/>
</dbReference>
<evidence type="ECO:0000256" key="8">
    <source>
        <dbReference type="SAM" id="SignalP"/>
    </source>
</evidence>
<dbReference type="InterPro" id="IPR002355">
    <property type="entry name" value="Cu_oxidase_Cu_BS"/>
</dbReference>
<dbReference type="InterPro" id="IPR033138">
    <property type="entry name" value="Cu_oxidase_CS"/>
</dbReference>
<keyword evidence="3" id="KW-0560">Oxidoreductase</keyword>
<evidence type="ECO:0000259" key="11">
    <source>
        <dbReference type="Pfam" id="PF07732"/>
    </source>
</evidence>
<organism evidence="12 13">
    <name type="scientific">Marasmius oreades</name>
    <name type="common">fairy-ring Marasmius</name>
    <dbReference type="NCBI Taxonomy" id="181124"/>
    <lineage>
        <taxon>Eukaryota</taxon>
        <taxon>Fungi</taxon>
        <taxon>Dikarya</taxon>
        <taxon>Basidiomycota</taxon>
        <taxon>Agaricomycotina</taxon>
        <taxon>Agaricomycetes</taxon>
        <taxon>Agaricomycetidae</taxon>
        <taxon>Agaricales</taxon>
        <taxon>Marasmiineae</taxon>
        <taxon>Marasmiaceae</taxon>
        <taxon>Marasmius</taxon>
    </lineage>
</organism>
<dbReference type="PROSITE" id="PS00079">
    <property type="entry name" value="MULTICOPPER_OXIDASE1"/>
    <property type="match status" value="2"/>
</dbReference>
<gene>
    <name evidence="12" type="ORF">E1B28_013697</name>
</gene>
<keyword evidence="2" id="KW-0479">Metal-binding</keyword>
<dbReference type="PANTHER" id="PTHR11709">
    <property type="entry name" value="MULTI-COPPER OXIDASE"/>
    <property type="match status" value="1"/>
</dbReference>
<dbReference type="GeneID" id="66082772"/>
<feature type="compositionally biased region" description="Low complexity" evidence="7">
    <location>
        <begin position="539"/>
        <end position="555"/>
    </location>
</feature>
<dbReference type="Pfam" id="PF00394">
    <property type="entry name" value="Cu-oxidase"/>
    <property type="match status" value="1"/>
</dbReference>
<feature type="domain" description="Plastocyanin-like" evidence="11">
    <location>
        <begin position="29"/>
        <end position="147"/>
    </location>
</feature>
<dbReference type="OrthoDB" id="2121828at2759"/>
<dbReference type="KEGG" id="more:E1B28_013697"/>
<dbReference type="InterPro" id="IPR045087">
    <property type="entry name" value="Cu-oxidase_fam"/>
</dbReference>
<name>A0A9P7RR60_9AGAR</name>
<feature type="region of interest" description="Disordered" evidence="7">
    <location>
        <begin position="534"/>
        <end position="573"/>
    </location>
</feature>
<keyword evidence="4" id="KW-0186">Copper</keyword>
<sequence>MLKHLLPLSFTVLQAYASIGPITDLSIVNAQISPDGFSRVGVLPEGIFPGPVIVGYKGDEFNVTVIDRLEDPSMLRSTSIHWHGLNQHGTTWADGAASVSQCPITPGSSFEYRFRAADQAGTFWYHSHLSTQYCDGLRGPLIVYDPEDPHQMLYDVDDESTIITLADWYHKPSPQYVGLAKPDSTLINGLGRYSGGPPSPLAVVQVEFRKRYRFRLISLSCDPNYVFSIDEHEMMVIEADGHNTEPVTVNSIQIFAGQRYSFILEANRIKQGSSWIRALPNIGANPSDPFANGTNLAILRYTGAPKVDPTTESHEVVIPLEETDLHPLANENPSAPGAPSVDGADVDMNLALGYDQNQRKFTVNGAVYVPPTVPVLLQILNGTKRPEELLPSASIILIPANKTIQVSLPVGNAPGAPHPMHLHGHPFSVVRSAGSEMYNFVNPVRRDVVNTGDDGKDNVTIRFFSGTSTGPQSDGAASSAGVWFLHCHIDRHMENGMAIVFAEDVPNVAAVNSPIPQSWDDLCPAYEAEFGEGGEVVERPGAPSAGASPANGSGAEQHRRSSRSTSRRRGHWY</sequence>
<dbReference type="RefSeq" id="XP_043004227.1">
    <property type="nucleotide sequence ID" value="XM_043158872.1"/>
</dbReference>
<feature type="chain" id="PRO_5040124823" description="Laccase" evidence="8">
    <location>
        <begin position="18"/>
        <end position="573"/>
    </location>
</feature>
<keyword evidence="8" id="KW-0732">Signal</keyword>
<dbReference type="Proteomes" id="UP001049176">
    <property type="component" value="Chromosome 9"/>
</dbReference>
<feature type="signal peptide" evidence="8">
    <location>
        <begin position="1"/>
        <end position="17"/>
    </location>
</feature>
<evidence type="ECO:0000256" key="4">
    <source>
        <dbReference type="ARBA" id="ARBA00023008"/>
    </source>
</evidence>
<evidence type="ECO:0000256" key="6">
    <source>
        <dbReference type="ARBA" id="ARBA00023180"/>
    </source>
</evidence>
<dbReference type="PANTHER" id="PTHR11709:SF511">
    <property type="entry name" value="LACCASE"/>
    <property type="match status" value="1"/>
</dbReference>
<evidence type="ECO:0000259" key="9">
    <source>
        <dbReference type="Pfam" id="PF00394"/>
    </source>
</evidence>
<evidence type="ECO:0008006" key="14">
    <source>
        <dbReference type="Google" id="ProtNLM"/>
    </source>
</evidence>
<dbReference type="CDD" id="cd13903">
    <property type="entry name" value="CuRO_3_Tv-LCC_like"/>
    <property type="match status" value="1"/>
</dbReference>
<dbReference type="InterPro" id="IPR001117">
    <property type="entry name" value="Cu-oxidase_2nd"/>
</dbReference>
<evidence type="ECO:0000256" key="1">
    <source>
        <dbReference type="ARBA" id="ARBA00010609"/>
    </source>
</evidence>
<dbReference type="Pfam" id="PF07732">
    <property type="entry name" value="Cu-oxidase_3"/>
    <property type="match status" value="1"/>
</dbReference>
<accession>A0A9P7RR60</accession>
<protein>
    <recommendedName>
        <fullName evidence="14">Laccase</fullName>
    </recommendedName>
</protein>
<dbReference type="PROSITE" id="PS00080">
    <property type="entry name" value="MULTICOPPER_OXIDASE2"/>
    <property type="match status" value="1"/>
</dbReference>
<evidence type="ECO:0000256" key="5">
    <source>
        <dbReference type="ARBA" id="ARBA00023157"/>
    </source>
</evidence>
<dbReference type="InterPro" id="IPR011707">
    <property type="entry name" value="Cu-oxidase-like_N"/>
</dbReference>
<comment type="similarity">
    <text evidence="1">Belongs to the multicopper oxidase family.</text>
</comment>
<dbReference type="GO" id="GO:0016491">
    <property type="term" value="F:oxidoreductase activity"/>
    <property type="evidence" value="ECO:0007669"/>
    <property type="project" value="UniProtKB-KW"/>
</dbReference>
<evidence type="ECO:0000256" key="3">
    <source>
        <dbReference type="ARBA" id="ARBA00023002"/>
    </source>
</evidence>
<proteinExistence type="inferred from homology"/>
<evidence type="ECO:0000259" key="10">
    <source>
        <dbReference type="Pfam" id="PF07731"/>
    </source>
</evidence>
<dbReference type="SUPFAM" id="SSF49503">
    <property type="entry name" value="Cupredoxins"/>
    <property type="match status" value="3"/>
</dbReference>
<dbReference type="InterPro" id="IPR008972">
    <property type="entry name" value="Cupredoxin"/>
</dbReference>
<feature type="domain" description="Plastocyanin-like" evidence="9">
    <location>
        <begin position="159"/>
        <end position="304"/>
    </location>
</feature>
<keyword evidence="13" id="KW-1185">Reference proteome</keyword>
<dbReference type="EMBL" id="CM032189">
    <property type="protein sequence ID" value="KAG7087756.1"/>
    <property type="molecule type" value="Genomic_DNA"/>
</dbReference>
<keyword evidence="5" id="KW-1015">Disulfide bond</keyword>
<evidence type="ECO:0000313" key="13">
    <source>
        <dbReference type="Proteomes" id="UP001049176"/>
    </source>
</evidence>
<reference evidence="12" key="1">
    <citation type="journal article" date="2021" name="Genome Biol. Evol.">
        <title>The assembled and annotated genome of the fairy-ring fungus Marasmius oreades.</title>
        <authorList>
            <person name="Hiltunen M."/>
            <person name="Ament-Velasquez S.L."/>
            <person name="Johannesson H."/>
        </authorList>
    </citation>
    <scope>NUCLEOTIDE SEQUENCE</scope>
    <source>
        <strain evidence="12">03SP1</strain>
    </source>
</reference>
<feature type="compositionally biased region" description="Basic residues" evidence="7">
    <location>
        <begin position="560"/>
        <end position="573"/>
    </location>
</feature>
<dbReference type="AlphaFoldDB" id="A0A9P7RR60"/>
<evidence type="ECO:0000313" key="12">
    <source>
        <dbReference type="EMBL" id="KAG7087756.1"/>
    </source>
</evidence>